<dbReference type="Gene3D" id="3.40.50.300">
    <property type="entry name" value="P-loop containing nucleotide triphosphate hydrolases"/>
    <property type="match status" value="1"/>
</dbReference>
<dbReference type="InterPro" id="IPR019734">
    <property type="entry name" value="TPR_rpt"/>
</dbReference>
<evidence type="ECO:0000313" key="8">
    <source>
        <dbReference type="EMBL" id="MFC7273862.1"/>
    </source>
</evidence>
<comment type="similarity">
    <text evidence="1">Belongs to the AfsR/DnrI/RedD regulatory family.</text>
</comment>
<dbReference type="Pfam" id="PF13424">
    <property type="entry name" value="TPR_12"/>
    <property type="match status" value="1"/>
</dbReference>
<evidence type="ECO:0000313" key="9">
    <source>
        <dbReference type="Proteomes" id="UP001596548"/>
    </source>
</evidence>
<dbReference type="SUPFAM" id="SSF48452">
    <property type="entry name" value="TPR-like"/>
    <property type="match status" value="3"/>
</dbReference>
<dbReference type="Gene3D" id="1.10.8.430">
    <property type="entry name" value="Helical domain of apoptotic protease-activating factors"/>
    <property type="match status" value="1"/>
</dbReference>
<comment type="caution">
    <text evidence="8">The sequence shown here is derived from an EMBL/GenBank/DDBJ whole genome shotgun (WGS) entry which is preliminary data.</text>
</comment>
<dbReference type="SUPFAM" id="SSF46894">
    <property type="entry name" value="C-terminal effector domain of the bipartite response regulators"/>
    <property type="match status" value="1"/>
</dbReference>
<dbReference type="Gene3D" id="1.10.10.10">
    <property type="entry name" value="Winged helix-like DNA-binding domain superfamily/Winged helix DNA-binding domain"/>
    <property type="match status" value="1"/>
</dbReference>
<accession>A0ABW2HLD5</accession>
<dbReference type="InterPro" id="IPR016032">
    <property type="entry name" value="Sig_transdc_resp-reg_C-effctor"/>
</dbReference>
<dbReference type="InterPro" id="IPR002182">
    <property type="entry name" value="NB-ARC"/>
</dbReference>
<dbReference type="SUPFAM" id="SSF52540">
    <property type="entry name" value="P-loop containing nucleoside triphosphate hydrolases"/>
    <property type="match status" value="1"/>
</dbReference>
<dbReference type="PRINTS" id="PR00364">
    <property type="entry name" value="DISEASERSIST"/>
</dbReference>
<organism evidence="8 9">
    <name type="scientific">Paractinoplanes rhizophilus</name>
    <dbReference type="NCBI Taxonomy" id="1416877"/>
    <lineage>
        <taxon>Bacteria</taxon>
        <taxon>Bacillati</taxon>
        <taxon>Actinomycetota</taxon>
        <taxon>Actinomycetes</taxon>
        <taxon>Micromonosporales</taxon>
        <taxon>Micromonosporaceae</taxon>
        <taxon>Paractinoplanes</taxon>
    </lineage>
</organism>
<evidence type="ECO:0000256" key="3">
    <source>
        <dbReference type="ARBA" id="ARBA00023015"/>
    </source>
</evidence>
<dbReference type="Pfam" id="PF03704">
    <property type="entry name" value="BTAD"/>
    <property type="match status" value="1"/>
</dbReference>
<dbReference type="PANTHER" id="PTHR35807">
    <property type="entry name" value="TRANSCRIPTIONAL REGULATOR REDD-RELATED"/>
    <property type="match status" value="1"/>
</dbReference>
<dbReference type="InterPro" id="IPR005158">
    <property type="entry name" value="BTAD"/>
</dbReference>
<dbReference type="Proteomes" id="UP001596548">
    <property type="component" value="Unassembled WGS sequence"/>
</dbReference>
<protein>
    <submittedName>
        <fullName evidence="8">BTAD domain-containing putative transcriptional regulator</fullName>
    </submittedName>
</protein>
<evidence type="ECO:0000256" key="5">
    <source>
        <dbReference type="ARBA" id="ARBA00023163"/>
    </source>
</evidence>
<dbReference type="RefSeq" id="WP_378965494.1">
    <property type="nucleotide sequence ID" value="NZ_JBHTBJ010000004.1"/>
</dbReference>
<keyword evidence="3" id="KW-0805">Transcription regulation</keyword>
<name>A0ABW2HLD5_9ACTN</name>
<dbReference type="InterPro" id="IPR042197">
    <property type="entry name" value="Apaf_helical"/>
</dbReference>
<dbReference type="Pfam" id="PF00931">
    <property type="entry name" value="NB-ARC"/>
    <property type="match status" value="1"/>
</dbReference>
<dbReference type="InterPro" id="IPR036388">
    <property type="entry name" value="WH-like_DNA-bd_sf"/>
</dbReference>
<evidence type="ECO:0000256" key="1">
    <source>
        <dbReference type="ARBA" id="ARBA00005820"/>
    </source>
</evidence>
<gene>
    <name evidence="8" type="ORF">ACFQS1_07720</name>
</gene>
<dbReference type="EMBL" id="JBHTBJ010000004">
    <property type="protein sequence ID" value="MFC7273862.1"/>
    <property type="molecule type" value="Genomic_DNA"/>
</dbReference>
<evidence type="ECO:0000256" key="2">
    <source>
        <dbReference type="ARBA" id="ARBA00022737"/>
    </source>
</evidence>
<keyword evidence="2" id="KW-0677">Repeat</keyword>
<feature type="domain" description="OmpR/PhoB-type" evidence="7">
    <location>
        <begin position="1"/>
        <end position="72"/>
    </location>
</feature>
<reference evidence="9" key="1">
    <citation type="journal article" date="2019" name="Int. J. Syst. Evol. Microbiol.">
        <title>The Global Catalogue of Microorganisms (GCM) 10K type strain sequencing project: providing services to taxonomists for standard genome sequencing and annotation.</title>
        <authorList>
            <consortium name="The Broad Institute Genomics Platform"/>
            <consortium name="The Broad Institute Genome Sequencing Center for Infectious Disease"/>
            <person name="Wu L."/>
            <person name="Ma J."/>
        </authorList>
    </citation>
    <scope>NUCLEOTIDE SEQUENCE [LARGE SCALE GENOMIC DNA]</scope>
    <source>
        <strain evidence="9">XZYJT-10</strain>
    </source>
</reference>
<dbReference type="InterPro" id="IPR051677">
    <property type="entry name" value="AfsR-DnrI-RedD_regulator"/>
</dbReference>
<feature type="DNA-binding region" description="OmpR/PhoB-type" evidence="6">
    <location>
        <begin position="1"/>
        <end position="72"/>
    </location>
</feature>
<evidence type="ECO:0000256" key="6">
    <source>
        <dbReference type="PROSITE-ProRule" id="PRU01091"/>
    </source>
</evidence>
<dbReference type="CDD" id="cd15831">
    <property type="entry name" value="BTAD"/>
    <property type="match status" value="1"/>
</dbReference>
<dbReference type="SMART" id="SM00028">
    <property type="entry name" value="TPR"/>
    <property type="match status" value="3"/>
</dbReference>
<dbReference type="PROSITE" id="PS51755">
    <property type="entry name" value="OMPR_PHOB"/>
    <property type="match status" value="1"/>
</dbReference>
<dbReference type="PANTHER" id="PTHR35807:SF1">
    <property type="entry name" value="TRANSCRIPTIONAL REGULATOR REDD"/>
    <property type="match status" value="1"/>
</dbReference>
<sequence length="971" mass="105707">MAITAGRDRIVLAMLLLHAGRVVSLGELVDALWDEDPPPTARAQLQACVSRLRRALPDGAIATDPAGYRLRAGPDELDASVFDRLVARARAAGEPDMHREALDLWRGEALVGIDSRPVRSAAAVLDERYAATLEEWAELELAAGHGRDLIGELGRQAERFPLRERLRGQLMRALVADGRAADALAEFRRSRAVLRDELGIEPGAELQQLHRRVLGGEPATDAIRSLPRTVGDFTGRDEIVARLLARLERSDPAVAVIDGMAGSGKTTLALHLAALVGDRYPDAHLFVDLHGHGDHEPVEPSAALQALLRQLGIAADLIPVEREARVTLWRSELARRRVLVVLDNARSSAQLADLLPTSPGTLALVTSRRRLAGLDDVHPESLPVLADDEATALLTRIVGDRVRAEPAATAEVVRRCGGLPLALRLAGARLAHRPRWRVADLVRRLGESALPELAAEDRSVGAAFALSFRQLPEPARRMFRLLGVCPGPLFDVPVAAAASGLSPTAARDVLDDLVDAHLVDEPEAAVFRLHDLLREYASALAAELSPETRHAALVAVLDLQTYAWTAAGPSTQRSVVQRDLGSPEPLRPDLIAARSELAARREWERPQLIAHVEAAAAAGATRYAWWLPRAAWWHLFSRGYIDDLRALFERSMAIVERAGDRPGIAVVANYLASAYIRVSDYPRALELLDRSVLGHEELGNRRAVATVLGNRAGIYEAMGRFADCVASARDALRLRALVGDPNWARAPLHNLAEGYASLGRHTESLRYRRLALLAAIDVGDADAVAIALVNIQKQKRALGEISPATAERYLGAGLRLARRGGNRALQAEISNERALLLRDQRRYAEATARHEAAIALMRQTSDRHYEATYYYDLAVTRGLAGDRPAALDLHRRARRLAQTLHAPHLAACAEAGIAECLADDDPEQARRSWKAALKAFREMGAPEQFDVKRRLAALGGEDHLRPAAGRGTMVG</sequence>
<dbReference type="InterPro" id="IPR011990">
    <property type="entry name" value="TPR-like_helical_dom_sf"/>
</dbReference>
<keyword evidence="5" id="KW-0804">Transcription</keyword>
<dbReference type="SMART" id="SM00862">
    <property type="entry name" value="Trans_reg_C"/>
    <property type="match status" value="1"/>
</dbReference>
<keyword evidence="9" id="KW-1185">Reference proteome</keyword>
<proteinExistence type="inferred from homology"/>
<dbReference type="SMART" id="SM01043">
    <property type="entry name" value="BTAD"/>
    <property type="match status" value="1"/>
</dbReference>
<evidence type="ECO:0000259" key="7">
    <source>
        <dbReference type="PROSITE" id="PS51755"/>
    </source>
</evidence>
<dbReference type="Gene3D" id="1.25.40.10">
    <property type="entry name" value="Tetratricopeptide repeat domain"/>
    <property type="match status" value="3"/>
</dbReference>
<keyword evidence="4 6" id="KW-0238">DNA-binding</keyword>
<evidence type="ECO:0000256" key="4">
    <source>
        <dbReference type="ARBA" id="ARBA00023125"/>
    </source>
</evidence>
<dbReference type="InterPro" id="IPR001867">
    <property type="entry name" value="OmpR/PhoB-type_DNA-bd"/>
</dbReference>
<dbReference type="Pfam" id="PF00486">
    <property type="entry name" value="Trans_reg_C"/>
    <property type="match status" value="1"/>
</dbReference>
<dbReference type="InterPro" id="IPR027417">
    <property type="entry name" value="P-loop_NTPase"/>
</dbReference>